<dbReference type="Proteomes" id="UP000275078">
    <property type="component" value="Unassembled WGS sequence"/>
</dbReference>
<proteinExistence type="predicted"/>
<feature type="compositionally biased region" description="Basic residues" evidence="1">
    <location>
        <begin position="105"/>
        <end position="114"/>
    </location>
</feature>
<evidence type="ECO:0000313" key="2">
    <source>
        <dbReference type="EMBL" id="RPA71382.1"/>
    </source>
</evidence>
<accession>A0A3N4H9V8</accession>
<protein>
    <submittedName>
        <fullName evidence="2">Uncharacterized protein</fullName>
    </submittedName>
</protein>
<keyword evidence="3" id="KW-1185">Reference proteome</keyword>
<dbReference type="AlphaFoldDB" id="A0A3N4H9V8"/>
<evidence type="ECO:0000256" key="1">
    <source>
        <dbReference type="SAM" id="MobiDB-lite"/>
    </source>
</evidence>
<dbReference type="EMBL" id="ML119936">
    <property type="protein sequence ID" value="RPA71382.1"/>
    <property type="molecule type" value="Genomic_DNA"/>
</dbReference>
<evidence type="ECO:0000313" key="3">
    <source>
        <dbReference type="Proteomes" id="UP000275078"/>
    </source>
</evidence>
<feature type="region of interest" description="Disordered" evidence="1">
    <location>
        <begin position="90"/>
        <end position="135"/>
    </location>
</feature>
<sequence>MSRSPENRPVGYKQKSLVPEGLTVIDLRAWLTQTYRDSDGKAMATKTDSRISSLHNTDKDLIRNYNEVASRGYELKKIQVSIKNQIRSLASHTRVTSSIRNTQRPTRRTKRGSKRQLQDQTTVDPDTSPFILNEIHPGSKTKLTTTLLQEDKNRRLVHLSIRSPRDRAVDQIAIRDPP</sequence>
<feature type="compositionally biased region" description="Polar residues" evidence="1">
    <location>
        <begin position="90"/>
        <end position="104"/>
    </location>
</feature>
<reference evidence="2 3" key="1">
    <citation type="journal article" date="2018" name="Nat. Ecol. Evol.">
        <title>Pezizomycetes genomes reveal the molecular basis of ectomycorrhizal truffle lifestyle.</title>
        <authorList>
            <person name="Murat C."/>
            <person name="Payen T."/>
            <person name="Noel B."/>
            <person name="Kuo A."/>
            <person name="Morin E."/>
            <person name="Chen J."/>
            <person name="Kohler A."/>
            <person name="Krizsan K."/>
            <person name="Balestrini R."/>
            <person name="Da Silva C."/>
            <person name="Montanini B."/>
            <person name="Hainaut M."/>
            <person name="Levati E."/>
            <person name="Barry K.W."/>
            <person name="Belfiori B."/>
            <person name="Cichocki N."/>
            <person name="Clum A."/>
            <person name="Dockter R.B."/>
            <person name="Fauchery L."/>
            <person name="Guy J."/>
            <person name="Iotti M."/>
            <person name="Le Tacon F."/>
            <person name="Lindquist E.A."/>
            <person name="Lipzen A."/>
            <person name="Malagnac F."/>
            <person name="Mello A."/>
            <person name="Molinier V."/>
            <person name="Miyauchi S."/>
            <person name="Poulain J."/>
            <person name="Riccioni C."/>
            <person name="Rubini A."/>
            <person name="Sitrit Y."/>
            <person name="Splivallo R."/>
            <person name="Traeger S."/>
            <person name="Wang M."/>
            <person name="Zifcakova L."/>
            <person name="Wipf D."/>
            <person name="Zambonelli A."/>
            <person name="Paolocci F."/>
            <person name="Nowrousian M."/>
            <person name="Ottonello S."/>
            <person name="Baldrian P."/>
            <person name="Spatafora J.W."/>
            <person name="Henrissat B."/>
            <person name="Nagy L.G."/>
            <person name="Aury J.M."/>
            <person name="Wincker P."/>
            <person name="Grigoriev I.V."/>
            <person name="Bonfante P."/>
            <person name="Martin F.M."/>
        </authorList>
    </citation>
    <scope>NUCLEOTIDE SEQUENCE [LARGE SCALE GENOMIC DNA]</scope>
    <source>
        <strain evidence="2 3">RN42</strain>
    </source>
</reference>
<name>A0A3N4H9V8_ASCIM</name>
<gene>
    <name evidence="2" type="ORF">BJ508DRAFT_315663</name>
</gene>
<organism evidence="2 3">
    <name type="scientific">Ascobolus immersus RN42</name>
    <dbReference type="NCBI Taxonomy" id="1160509"/>
    <lineage>
        <taxon>Eukaryota</taxon>
        <taxon>Fungi</taxon>
        <taxon>Dikarya</taxon>
        <taxon>Ascomycota</taxon>
        <taxon>Pezizomycotina</taxon>
        <taxon>Pezizomycetes</taxon>
        <taxon>Pezizales</taxon>
        <taxon>Ascobolaceae</taxon>
        <taxon>Ascobolus</taxon>
    </lineage>
</organism>